<dbReference type="InterPro" id="IPR006645">
    <property type="entry name" value="NGN-like_dom"/>
</dbReference>
<evidence type="ECO:0000313" key="5">
    <source>
        <dbReference type="EMBL" id="PWQ98707.1"/>
    </source>
</evidence>
<keyword evidence="1" id="KW-0889">Transcription antitermination</keyword>
<accession>A0A317CKJ1</accession>
<keyword evidence="3" id="KW-0804">Transcription</keyword>
<dbReference type="GO" id="GO:0031564">
    <property type="term" value="P:transcription antitermination"/>
    <property type="evidence" value="ECO:0007669"/>
    <property type="project" value="UniProtKB-KW"/>
</dbReference>
<dbReference type="Gene3D" id="3.30.70.940">
    <property type="entry name" value="NusG, N-terminal domain"/>
    <property type="match status" value="1"/>
</dbReference>
<reference evidence="5 6" key="1">
    <citation type="submission" date="2018-05" db="EMBL/GenBank/DDBJ databases">
        <title>Leucothrix arctica sp. nov., isolated from Arctic seawater.</title>
        <authorList>
            <person name="Choi A."/>
            <person name="Baek K."/>
        </authorList>
    </citation>
    <scope>NUCLEOTIDE SEQUENCE [LARGE SCALE GENOMIC DNA]</scope>
    <source>
        <strain evidence="5 6">IMCC9719</strain>
    </source>
</reference>
<dbReference type="EMBL" id="QGKL01000010">
    <property type="protein sequence ID" value="PWQ98707.1"/>
    <property type="molecule type" value="Genomic_DNA"/>
</dbReference>
<proteinExistence type="predicted"/>
<dbReference type="CDD" id="cd09892">
    <property type="entry name" value="NGN_SP_RfaH"/>
    <property type="match status" value="1"/>
</dbReference>
<dbReference type="GO" id="GO:0005829">
    <property type="term" value="C:cytosol"/>
    <property type="evidence" value="ECO:0007669"/>
    <property type="project" value="TreeGrafter"/>
</dbReference>
<dbReference type="PANTHER" id="PTHR30265:SF7">
    <property type="entry name" value="TRANSCRIPTION ANTITERMINATION PROTEIN RFAH"/>
    <property type="match status" value="1"/>
</dbReference>
<dbReference type="SUPFAM" id="SSF82679">
    <property type="entry name" value="N-utilization substance G protein NusG, N-terminal domain"/>
    <property type="match status" value="1"/>
</dbReference>
<dbReference type="Proteomes" id="UP000245506">
    <property type="component" value="Unassembled WGS sequence"/>
</dbReference>
<evidence type="ECO:0000256" key="1">
    <source>
        <dbReference type="ARBA" id="ARBA00022814"/>
    </source>
</evidence>
<dbReference type="Pfam" id="PF02357">
    <property type="entry name" value="NusG"/>
    <property type="match status" value="1"/>
</dbReference>
<dbReference type="NCBIfam" id="NF006534">
    <property type="entry name" value="PRK09014.1"/>
    <property type="match status" value="1"/>
</dbReference>
<organism evidence="5 6">
    <name type="scientific">Leucothrix arctica</name>
    <dbReference type="NCBI Taxonomy" id="1481894"/>
    <lineage>
        <taxon>Bacteria</taxon>
        <taxon>Pseudomonadati</taxon>
        <taxon>Pseudomonadota</taxon>
        <taxon>Gammaproteobacteria</taxon>
        <taxon>Thiotrichales</taxon>
        <taxon>Thiotrichaceae</taxon>
        <taxon>Leucothrix</taxon>
    </lineage>
</organism>
<keyword evidence="6" id="KW-1185">Reference proteome</keyword>
<evidence type="ECO:0000313" key="6">
    <source>
        <dbReference type="Proteomes" id="UP000245506"/>
    </source>
</evidence>
<evidence type="ECO:0000256" key="2">
    <source>
        <dbReference type="ARBA" id="ARBA00023015"/>
    </source>
</evidence>
<dbReference type="GO" id="GO:0006354">
    <property type="term" value="P:DNA-templated transcription elongation"/>
    <property type="evidence" value="ECO:0007669"/>
    <property type="project" value="InterPro"/>
</dbReference>
<evidence type="ECO:0000259" key="4">
    <source>
        <dbReference type="SMART" id="SM00738"/>
    </source>
</evidence>
<dbReference type="PANTHER" id="PTHR30265">
    <property type="entry name" value="RHO-INTERACTING TRANSCRIPTION TERMINATION FACTOR NUSG"/>
    <property type="match status" value="1"/>
</dbReference>
<dbReference type="InterPro" id="IPR008991">
    <property type="entry name" value="Translation_prot_SH3-like_sf"/>
</dbReference>
<dbReference type="InterPro" id="IPR043425">
    <property type="entry name" value="NusG-like"/>
</dbReference>
<evidence type="ECO:0000256" key="3">
    <source>
        <dbReference type="ARBA" id="ARBA00023163"/>
    </source>
</evidence>
<dbReference type="AlphaFoldDB" id="A0A317CKJ1"/>
<dbReference type="NCBIfam" id="TIGR01955">
    <property type="entry name" value="RfaH"/>
    <property type="match status" value="1"/>
</dbReference>
<gene>
    <name evidence="5" type="primary">rfaH</name>
    <name evidence="5" type="ORF">DKT75_02535</name>
</gene>
<protein>
    <submittedName>
        <fullName evidence="5">Transcription/translation regulatory transformer protein RfaH</fullName>
    </submittedName>
</protein>
<name>A0A317CKJ1_9GAMM</name>
<dbReference type="OrthoDB" id="9790639at2"/>
<dbReference type="RefSeq" id="WP_109821863.1">
    <property type="nucleotide sequence ID" value="NZ_QGKL01000010.1"/>
</dbReference>
<dbReference type="SMART" id="SM00738">
    <property type="entry name" value="NGN"/>
    <property type="match status" value="1"/>
</dbReference>
<feature type="domain" description="NusG-like N-terminal" evidence="4">
    <location>
        <begin position="7"/>
        <end position="106"/>
    </location>
</feature>
<comment type="caution">
    <text evidence="5">The sequence shown here is derived from an EMBL/GenBank/DDBJ whole genome shotgun (WGS) entry which is preliminary data.</text>
</comment>
<dbReference type="InterPro" id="IPR036735">
    <property type="entry name" value="NGN_dom_sf"/>
</dbReference>
<sequence>MSQNQNRREWYLLNCKPKQDERAEENLNNQGYITFRPTLTLKKKRRNKEVLVQESLFPRYLFIYLDKENDNWAPISSTLGVSSIVRFGQEPAKATDELVAQLKQRMLLQESMSSSTPRPDFKEGEVVAIDEGPLKGLNGVFSGYASDERVIVLLNLLSQQSKVTLRSEYVKKSLAS</sequence>
<keyword evidence="2" id="KW-0805">Transcription regulation</keyword>
<dbReference type="InterPro" id="IPR010215">
    <property type="entry name" value="Transcription_antiterm_RfaH"/>
</dbReference>
<dbReference type="SUPFAM" id="SSF50104">
    <property type="entry name" value="Translation proteins SH3-like domain"/>
    <property type="match status" value="1"/>
</dbReference>